<dbReference type="SUPFAM" id="SSF101936">
    <property type="entry name" value="DNA-binding pseudobarrel domain"/>
    <property type="match status" value="1"/>
</dbReference>
<organism evidence="6 7">
    <name type="scientific">Cardamine amara subsp. amara</name>
    <dbReference type="NCBI Taxonomy" id="228776"/>
    <lineage>
        <taxon>Eukaryota</taxon>
        <taxon>Viridiplantae</taxon>
        <taxon>Streptophyta</taxon>
        <taxon>Embryophyta</taxon>
        <taxon>Tracheophyta</taxon>
        <taxon>Spermatophyta</taxon>
        <taxon>Magnoliopsida</taxon>
        <taxon>eudicotyledons</taxon>
        <taxon>Gunneridae</taxon>
        <taxon>Pentapetalae</taxon>
        <taxon>rosids</taxon>
        <taxon>malvids</taxon>
        <taxon>Brassicales</taxon>
        <taxon>Brassicaceae</taxon>
        <taxon>Cardamineae</taxon>
        <taxon>Cardamine</taxon>
    </lineage>
</organism>
<protein>
    <submittedName>
        <fullName evidence="6">B3 domain-containing protein</fullName>
    </submittedName>
</protein>
<dbReference type="InterPro" id="IPR015300">
    <property type="entry name" value="DNA-bd_pseudobarrel_sf"/>
</dbReference>
<dbReference type="Gene3D" id="2.40.330.10">
    <property type="entry name" value="DNA-binding pseudobarrel domain"/>
    <property type="match status" value="1"/>
</dbReference>
<dbReference type="EMBL" id="JBANAX010000362">
    <property type="protein sequence ID" value="KAL1212762.1"/>
    <property type="molecule type" value="Genomic_DNA"/>
</dbReference>
<dbReference type="CDD" id="cd10017">
    <property type="entry name" value="B3_DNA"/>
    <property type="match status" value="1"/>
</dbReference>
<evidence type="ECO:0000313" key="6">
    <source>
        <dbReference type="EMBL" id="KAL1212762.1"/>
    </source>
</evidence>
<evidence type="ECO:0000256" key="2">
    <source>
        <dbReference type="ARBA" id="ARBA00023015"/>
    </source>
</evidence>
<keyword evidence="5" id="KW-0539">Nucleus</keyword>
<evidence type="ECO:0000256" key="3">
    <source>
        <dbReference type="ARBA" id="ARBA00023125"/>
    </source>
</evidence>
<evidence type="ECO:0000313" key="7">
    <source>
        <dbReference type="Proteomes" id="UP001558713"/>
    </source>
</evidence>
<reference evidence="6 7" key="1">
    <citation type="submission" date="2024-04" db="EMBL/GenBank/DDBJ databases">
        <title>Genome assembly C_amara_ONT_v2.</title>
        <authorList>
            <person name="Yant L."/>
            <person name="Moore C."/>
            <person name="Slenker M."/>
        </authorList>
    </citation>
    <scope>NUCLEOTIDE SEQUENCE [LARGE SCALE GENOMIC DNA]</scope>
    <source>
        <tissue evidence="6">Leaf</tissue>
    </source>
</reference>
<gene>
    <name evidence="6" type="ORF">V5N11_021316</name>
</gene>
<evidence type="ECO:0000256" key="5">
    <source>
        <dbReference type="ARBA" id="ARBA00023242"/>
    </source>
</evidence>
<dbReference type="PANTHER" id="PTHR34269">
    <property type="entry name" value="TRANSCRIPTION FACTOR B3-DOMAIN FAMILY-RELATED"/>
    <property type="match status" value="1"/>
</dbReference>
<sequence>MPKTTFYTFLQTKHQEQNVDPTDANYPLFPQEVEIRPITPFPWKILKTLTIDDLRDEAKFHIPLAQVEDNVLGTLSQDDLRRANLVIREVQTKVKDLDTNTVHDVKLWKYPHEDNFNMRRCWIERFVKRRGLIVGMMVGIYWSVEDKMFHFSVLE</sequence>
<dbReference type="Proteomes" id="UP001558713">
    <property type="component" value="Unassembled WGS sequence"/>
</dbReference>
<keyword evidence="7" id="KW-1185">Reference proteome</keyword>
<comment type="caution">
    <text evidence="6">The sequence shown here is derived from an EMBL/GenBank/DDBJ whole genome shotgun (WGS) entry which is preliminary data.</text>
</comment>
<keyword evidence="3" id="KW-0238">DNA-binding</keyword>
<dbReference type="AlphaFoldDB" id="A0ABD1B1A8"/>
<keyword evidence="4" id="KW-0804">Transcription</keyword>
<comment type="subcellular location">
    <subcellularLocation>
        <location evidence="1">Nucleus</location>
    </subcellularLocation>
</comment>
<evidence type="ECO:0000256" key="1">
    <source>
        <dbReference type="ARBA" id="ARBA00004123"/>
    </source>
</evidence>
<dbReference type="InterPro" id="IPR051442">
    <property type="entry name" value="B3_domain"/>
</dbReference>
<name>A0ABD1B1A8_CARAN</name>
<proteinExistence type="predicted"/>
<dbReference type="InterPro" id="IPR003340">
    <property type="entry name" value="B3_DNA-bd"/>
</dbReference>
<dbReference type="GO" id="GO:0003677">
    <property type="term" value="F:DNA binding"/>
    <property type="evidence" value="ECO:0007669"/>
    <property type="project" value="UniProtKB-KW"/>
</dbReference>
<accession>A0ABD1B1A8</accession>
<dbReference type="GO" id="GO:0005634">
    <property type="term" value="C:nucleus"/>
    <property type="evidence" value="ECO:0007669"/>
    <property type="project" value="UniProtKB-SubCell"/>
</dbReference>
<evidence type="ECO:0000256" key="4">
    <source>
        <dbReference type="ARBA" id="ARBA00023163"/>
    </source>
</evidence>
<keyword evidence="2" id="KW-0805">Transcription regulation</keyword>
<dbReference type="PANTHER" id="PTHR34269:SF5">
    <property type="entry name" value="GENOME ASSEMBLY, CHROMOSOME: A02"/>
    <property type="match status" value="1"/>
</dbReference>